<dbReference type="Gene3D" id="3.40.30.10">
    <property type="entry name" value="Glutaredoxin"/>
    <property type="match status" value="1"/>
</dbReference>
<evidence type="ECO:0000313" key="6">
    <source>
        <dbReference type="EMBL" id="CAI0389077.1"/>
    </source>
</evidence>
<evidence type="ECO:0000259" key="4">
    <source>
        <dbReference type="PROSITE" id="PS50404"/>
    </source>
</evidence>
<dbReference type="PROSITE" id="PS50405">
    <property type="entry name" value="GST_CTER"/>
    <property type="match status" value="1"/>
</dbReference>
<comment type="caution">
    <text evidence="6">The sequence shown here is derived from an EMBL/GenBank/DDBJ whole genome shotgun (WGS) entry which is preliminary data.</text>
</comment>
<dbReference type="EC" id="2.5.1.18" evidence="3"/>
<dbReference type="SUPFAM" id="SSF47616">
    <property type="entry name" value="GST C-terminal domain-like"/>
    <property type="match status" value="1"/>
</dbReference>
<dbReference type="Gene3D" id="1.20.1050.10">
    <property type="match status" value="1"/>
</dbReference>
<evidence type="ECO:0000259" key="5">
    <source>
        <dbReference type="PROSITE" id="PS50405"/>
    </source>
</evidence>
<keyword evidence="1 3" id="KW-0808">Transferase</keyword>
<comment type="function">
    <text evidence="3">Is involved in the conjugation of reduced glutathione to a wide number of exogenous and endogenous hydrophobic electrophiles.</text>
</comment>
<dbReference type="GO" id="GO:0004364">
    <property type="term" value="F:glutathione transferase activity"/>
    <property type="evidence" value="ECO:0007669"/>
    <property type="project" value="UniProtKB-UniRule"/>
</dbReference>
<evidence type="ECO:0000256" key="2">
    <source>
        <dbReference type="ARBA" id="ARBA00047960"/>
    </source>
</evidence>
<reference evidence="6" key="1">
    <citation type="submission" date="2022-08" db="EMBL/GenBank/DDBJ databases">
        <authorList>
            <person name="Gutierrez-Valencia J."/>
        </authorList>
    </citation>
    <scope>NUCLEOTIDE SEQUENCE</scope>
</reference>
<dbReference type="InterPro" id="IPR004045">
    <property type="entry name" value="Glutathione_S-Trfase_N"/>
</dbReference>
<comment type="subcellular location">
    <subcellularLocation>
        <location evidence="3">Cytoplasm</location>
        <location evidence="3">Cytosol</location>
    </subcellularLocation>
</comment>
<gene>
    <name evidence="6" type="ORF">LITE_LOCUS6077</name>
</gene>
<dbReference type="PANTHER" id="PTHR11260:SF622">
    <property type="entry name" value="GLUTATHIONE S-TRANSFERASE"/>
    <property type="match status" value="1"/>
</dbReference>
<evidence type="ECO:0000256" key="1">
    <source>
        <dbReference type="ARBA" id="ARBA00022679"/>
    </source>
</evidence>
<keyword evidence="3" id="KW-0963">Cytoplasm</keyword>
<keyword evidence="7" id="KW-1185">Reference proteome</keyword>
<dbReference type="PROSITE" id="PS51354">
    <property type="entry name" value="GLUTAREDOXIN_2"/>
    <property type="match status" value="1"/>
</dbReference>
<dbReference type="SFLD" id="SFLDS00019">
    <property type="entry name" value="Glutathione_Transferase_(cytos"/>
    <property type="match status" value="1"/>
</dbReference>
<dbReference type="PANTHER" id="PTHR11260">
    <property type="entry name" value="GLUTATHIONE S-TRANSFERASE, GST, SUPERFAMILY, GST DOMAIN CONTAINING"/>
    <property type="match status" value="1"/>
</dbReference>
<proteinExistence type="inferred from homology"/>
<comment type="similarity">
    <text evidence="3">Belongs to the GST superfamily.</text>
</comment>
<dbReference type="SFLD" id="SFLDG01152">
    <property type="entry name" value="Main.3:_Omega-_and_Tau-like"/>
    <property type="match status" value="1"/>
</dbReference>
<dbReference type="SFLD" id="SFLDG00358">
    <property type="entry name" value="Main_(cytGST)"/>
    <property type="match status" value="1"/>
</dbReference>
<dbReference type="GO" id="GO:0006749">
    <property type="term" value="P:glutathione metabolic process"/>
    <property type="evidence" value="ECO:0007669"/>
    <property type="project" value="InterPro"/>
</dbReference>
<evidence type="ECO:0000313" key="7">
    <source>
        <dbReference type="Proteomes" id="UP001154282"/>
    </source>
</evidence>
<protein>
    <recommendedName>
        <fullName evidence="3">Glutathione S-transferase</fullName>
        <ecNumber evidence="3">2.5.1.18</ecNumber>
    </recommendedName>
</protein>
<dbReference type="AlphaFoldDB" id="A0AAV0HW83"/>
<dbReference type="CDD" id="cd03185">
    <property type="entry name" value="GST_C_Tau"/>
    <property type="match status" value="1"/>
</dbReference>
<dbReference type="InterPro" id="IPR040079">
    <property type="entry name" value="Glutathione_S-Trfase"/>
</dbReference>
<feature type="non-terminal residue" evidence="6">
    <location>
        <position position="1"/>
    </location>
</feature>
<feature type="domain" description="GST N-terminal" evidence="4">
    <location>
        <begin position="19"/>
        <end position="98"/>
    </location>
</feature>
<name>A0AAV0HW83_9ROSI</name>
<dbReference type="CDD" id="cd03058">
    <property type="entry name" value="GST_N_Tau"/>
    <property type="match status" value="1"/>
</dbReference>
<dbReference type="InterPro" id="IPR036249">
    <property type="entry name" value="Thioredoxin-like_sf"/>
</dbReference>
<dbReference type="InterPro" id="IPR045073">
    <property type="entry name" value="Omega/Tau-like"/>
</dbReference>
<dbReference type="Proteomes" id="UP001154282">
    <property type="component" value="Unassembled WGS sequence"/>
</dbReference>
<dbReference type="PROSITE" id="PS50404">
    <property type="entry name" value="GST_NTER"/>
    <property type="match status" value="1"/>
</dbReference>
<evidence type="ECO:0000256" key="3">
    <source>
        <dbReference type="RuleBase" id="RU369102"/>
    </source>
</evidence>
<dbReference type="InterPro" id="IPR036282">
    <property type="entry name" value="Glutathione-S-Trfase_C_sf"/>
</dbReference>
<dbReference type="EMBL" id="CAMGYJ010000003">
    <property type="protein sequence ID" value="CAI0389077.1"/>
    <property type="molecule type" value="Genomic_DNA"/>
</dbReference>
<organism evidence="6 7">
    <name type="scientific">Linum tenue</name>
    <dbReference type="NCBI Taxonomy" id="586396"/>
    <lineage>
        <taxon>Eukaryota</taxon>
        <taxon>Viridiplantae</taxon>
        <taxon>Streptophyta</taxon>
        <taxon>Embryophyta</taxon>
        <taxon>Tracheophyta</taxon>
        <taxon>Spermatophyta</taxon>
        <taxon>Magnoliopsida</taxon>
        <taxon>eudicotyledons</taxon>
        <taxon>Gunneridae</taxon>
        <taxon>Pentapetalae</taxon>
        <taxon>rosids</taxon>
        <taxon>fabids</taxon>
        <taxon>Malpighiales</taxon>
        <taxon>Linaceae</taxon>
        <taxon>Linum</taxon>
    </lineage>
</organism>
<comment type="catalytic activity">
    <reaction evidence="2 3">
        <text>RX + glutathione = an S-substituted glutathione + a halide anion + H(+)</text>
        <dbReference type="Rhea" id="RHEA:16437"/>
        <dbReference type="ChEBI" id="CHEBI:15378"/>
        <dbReference type="ChEBI" id="CHEBI:16042"/>
        <dbReference type="ChEBI" id="CHEBI:17792"/>
        <dbReference type="ChEBI" id="CHEBI:57925"/>
        <dbReference type="ChEBI" id="CHEBI:90779"/>
        <dbReference type="EC" id="2.5.1.18"/>
    </reaction>
</comment>
<feature type="domain" description="GST C-terminal" evidence="5">
    <location>
        <begin position="105"/>
        <end position="237"/>
    </location>
</feature>
<sequence length="245" mass="27826">HKLMEKKNQPLQFDDDDDDEVVLFGTWSSSRCTRVEIALKQKGIPYRYVEVDLQNKGELFLSYNPVHKAVPVLVHNGKPIAESLIILEYIDEFWSDRGPKLLPEDPYQRAQVRFWSNFHDDKMIPATFKMVLTGGKEEEVEKAVKEFDELLTVFEQGIQRDLPAAFGPHRSDDGEAMGFLEIVVGINVCNYAAIEEAIAGMIDEAKHPAFASWVNAITEKPLMKELLPRHDQLVAKIKGMLASMP</sequence>
<dbReference type="FunFam" id="3.40.30.10:FF:000014">
    <property type="entry name" value="Tau class glutathione S-transferase"/>
    <property type="match status" value="1"/>
</dbReference>
<dbReference type="Pfam" id="PF02798">
    <property type="entry name" value="GST_N"/>
    <property type="match status" value="1"/>
</dbReference>
<accession>A0AAV0HW83</accession>
<dbReference type="SUPFAM" id="SSF52833">
    <property type="entry name" value="Thioredoxin-like"/>
    <property type="match status" value="1"/>
</dbReference>
<dbReference type="InterPro" id="IPR010987">
    <property type="entry name" value="Glutathione-S-Trfase_C-like"/>
</dbReference>
<dbReference type="InterPro" id="IPR045074">
    <property type="entry name" value="GST_C_Tau"/>
</dbReference>
<dbReference type="GO" id="GO:0005829">
    <property type="term" value="C:cytosol"/>
    <property type="evidence" value="ECO:0007669"/>
    <property type="project" value="UniProtKB-SubCell"/>
</dbReference>